<gene>
    <name evidence="2" type="ORF">AC477_03650</name>
</gene>
<feature type="compositionally biased region" description="Basic and acidic residues" evidence="1">
    <location>
        <begin position="247"/>
        <end position="266"/>
    </location>
</feature>
<protein>
    <recommendedName>
        <fullName evidence="4">PepSY domain-containing protein</fullName>
    </recommendedName>
</protein>
<evidence type="ECO:0008006" key="4">
    <source>
        <dbReference type="Google" id="ProtNLM"/>
    </source>
</evidence>
<sequence length="286" mass="33417">MWKNIDVPETVAERKIIVYKPRVNLKTIRSIAENMKTQMFRKFVFVKPKPEEVHIVSIDKYFEPYVFVDGEYCIVYSKKWVHNIKVDETMQELTIFGENIKPKSLKGRLRIPCRIIQLNGHGRFKIEKKANIIFDKNWKEVGVEQLPFLPFEEQPERILGNLDRNCVNTRMTTEKEVEILKSRIIQRPSEVLTIHHELFKVSERAEIYKPMYTVVVHNDKTQKEIVLIIDAITGKTTSIKPKSLNPIKKEANKEKGKSFLSHKNEDIPTSSIETSINTNLEPKSNL</sequence>
<proteinExistence type="predicted"/>
<comment type="caution">
    <text evidence="2">The sequence shown here is derived from an EMBL/GenBank/DDBJ whole genome shotgun (WGS) entry which is preliminary data.</text>
</comment>
<dbReference type="EMBL" id="LFWU01000085">
    <property type="protein sequence ID" value="KON31918.1"/>
    <property type="molecule type" value="Genomic_DNA"/>
</dbReference>
<dbReference type="Proteomes" id="UP000037237">
    <property type="component" value="Unassembled WGS sequence"/>
</dbReference>
<reference evidence="2 3" key="1">
    <citation type="submission" date="2015-06" db="EMBL/GenBank/DDBJ databases">
        <title>New insights into the roles of widespread benthic archaea in carbon and nitrogen cycling.</title>
        <authorList>
            <person name="Lazar C.S."/>
            <person name="Baker B.J."/>
            <person name="Seitz K.W."/>
            <person name="Hyde A.S."/>
            <person name="Dick G.J."/>
            <person name="Hinrichs K.-U."/>
            <person name="Teske A.P."/>
        </authorList>
    </citation>
    <scope>NUCLEOTIDE SEQUENCE [LARGE SCALE GENOMIC DNA]</scope>
    <source>
        <strain evidence="2">SG8-32-1</strain>
    </source>
</reference>
<dbReference type="AlphaFoldDB" id="A0A0M0BTH4"/>
<feature type="region of interest" description="Disordered" evidence="1">
    <location>
        <begin position="240"/>
        <end position="286"/>
    </location>
</feature>
<accession>A0A0M0BTH4</accession>
<evidence type="ECO:0000313" key="3">
    <source>
        <dbReference type="Proteomes" id="UP000037237"/>
    </source>
</evidence>
<organism evidence="2 3">
    <name type="scientific">miscellaneous Crenarchaeota group-1 archaeon SG8-32-1</name>
    <dbReference type="NCBI Taxonomy" id="1685124"/>
    <lineage>
        <taxon>Archaea</taxon>
        <taxon>Candidatus Bathyarchaeota</taxon>
        <taxon>MCG-1</taxon>
    </lineage>
</organism>
<evidence type="ECO:0000313" key="2">
    <source>
        <dbReference type="EMBL" id="KON31918.1"/>
    </source>
</evidence>
<feature type="compositionally biased region" description="Polar residues" evidence="1">
    <location>
        <begin position="267"/>
        <end position="286"/>
    </location>
</feature>
<evidence type="ECO:0000256" key="1">
    <source>
        <dbReference type="SAM" id="MobiDB-lite"/>
    </source>
</evidence>
<name>A0A0M0BTH4_9ARCH</name>